<organism evidence="2 3">
    <name type="scientific">Pedobacter changchengzhani</name>
    <dbReference type="NCBI Taxonomy" id="2529274"/>
    <lineage>
        <taxon>Bacteria</taxon>
        <taxon>Pseudomonadati</taxon>
        <taxon>Bacteroidota</taxon>
        <taxon>Sphingobacteriia</taxon>
        <taxon>Sphingobacteriales</taxon>
        <taxon>Sphingobacteriaceae</taxon>
        <taxon>Pedobacter</taxon>
    </lineage>
</organism>
<dbReference type="EMBL" id="SJCY01000007">
    <property type="protein sequence ID" value="TDG35917.1"/>
    <property type="molecule type" value="Genomic_DNA"/>
</dbReference>
<proteinExistence type="inferred from homology"/>
<comment type="similarity">
    <text evidence="1">Belongs to the PemK/MazF family.</text>
</comment>
<dbReference type="InterPro" id="IPR011067">
    <property type="entry name" value="Plasmid_toxin/cell-grow_inhib"/>
</dbReference>
<name>A0A4R5MJS3_9SPHI</name>
<dbReference type="EC" id="3.1.-.-" evidence="1"/>
<keyword evidence="3" id="KW-1185">Reference proteome</keyword>
<comment type="caution">
    <text evidence="2">The sequence shown here is derived from an EMBL/GenBank/DDBJ whole genome shotgun (WGS) entry which is preliminary data.</text>
</comment>
<dbReference type="GO" id="GO:0004521">
    <property type="term" value="F:RNA endonuclease activity"/>
    <property type="evidence" value="ECO:0007669"/>
    <property type="project" value="TreeGrafter"/>
</dbReference>
<evidence type="ECO:0000313" key="3">
    <source>
        <dbReference type="Proteomes" id="UP000295668"/>
    </source>
</evidence>
<evidence type="ECO:0000313" key="2">
    <source>
        <dbReference type="EMBL" id="TDG35917.1"/>
    </source>
</evidence>
<keyword evidence="1" id="KW-0540">Nuclease</keyword>
<evidence type="ECO:0000256" key="1">
    <source>
        <dbReference type="PIRNR" id="PIRNR033490"/>
    </source>
</evidence>
<reference evidence="2 3" key="1">
    <citation type="submission" date="2019-02" db="EMBL/GenBank/DDBJ databases">
        <title>Pedobacter sp. nov., a novel speices isolated from soil of pinguins habitat in Antarcitica.</title>
        <authorList>
            <person name="He R.-H."/>
        </authorList>
    </citation>
    <scope>NUCLEOTIDE SEQUENCE [LARGE SCALE GENOMIC DNA]</scope>
    <source>
        <strain evidence="2 3">E01020</strain>
    </source>
</reference>
<keyword evidence="1" id="KW-0378">Hydrolase</keyword>
<dbReference type="Gene3D" id="2.30.30.110">
    <property type="match status" value="1"/>
</dbReference>
<dbReference type="GO" id="GO:0016787">
    <property type="term" value="F:hydrolase activity"/>
    <property type="evidence" value="ECO:0007669"/>
    <property type="project" value="UniProtKB-KW"/>
</dbReference>
<dbReference type="GO" id="GO:0016075">
    <property type="term" value="P:rRNA catabolic process"/>
    <property type="evidence" value="ECO:0007669"/>
    <property type="project" value="TreeGrafter"/>
</dbReference>
<dbReference type="Proteomes" id="UP000295668">
    <property type="component" value="Unassembled WGS sequence"/>
</dbReference>
<dbReference type="SUPFAM" id="SSF50118">
    <property type="entry name" value="Cell growth inhibitor/plasmid maintenance toxic component"/>
    <property type="match status" value="1"/>
</dbReference>
<dbReference type="GO" id="GO:0003677">
    <property type="term" value="F:DNA binding"/>
    <property type="evidence" value="ECO:0007669"/>
    <property type="project" value="InterPro"/>
</dbReference>
<dbReference type="AlphaFoldDB" id="A0A4R5MJS3"/>
<dbReference type="RefSeq" id="WP_133262808.1">
    <property type="nucleotide sequence ID" value="NZ_SJCY01000007.1"/>
</dbReference>
<dbReference type="PIRSF" id="PIRSF033490">
    <property type="entry name" value="MazF"/>
    <property type="match status" value="1"/>
</dbReference>
<protein>
    <recommendedName>
        <fullName evidence="1">mRNA interferase</fullName>
        <ecNumber evidence="1">3.1.-.-</ecNumber>
    </recommendedName>
</protein>
<dbReference type="OrthoDB" id="9808744at2"/>
<dbReference type="GO" id="GO:0006402">
    <property type="term" value="P:mRNA catabolic process"/>
    <property type="evidence" value="ECO:0007669"/>
    <property type="project" value="TreeGrafter"/>
</dbReference>
<gene>
    <name evidence="2" type="ORF">EZJ43_11225</name>
</gene>
<dbReference type="InterPro" id="IPR003477">
    <property type="entry name" value="PemK-like"/>
</dbReference>
<accession>A0A4R5MJS3</accession>
<keyword evidence="1" id="KW-0255">Endonuclease</keyword>
<sequence length="110" mass="12349">MKQGEIWYAGLDPTKAGEKAGYRPVVILSGNMLNEHLQIVITAPLTTKIKNYRGNPILMPNETNGLPEISELMIFHIRSISKARMQKCIGKIDKAALDLALRTLNDILRY</sequence>
<dbReference type="PANTHER" id="PTHR33988">
    <property type="entry name" value="ENDORIBONUCLEASE MAZF-RELATED"/>
    <property type="match status" value="1"/>
</dbReference>
<comment type="function">
    <text evidence="1">Toxic component of a type II toxin-antitoxin (TA) system.</text>
</comment>
<dbReference type="Pfam" id="PF02452">
    <property type="entry name" value="PemK_toxin"/>
    <property type="match status" value="1"/>
</dbReference>